<feature type="region of interest" description="Disordered" evidence="1">
    <location>
        <begin position="1"/>
        <end position="68"/>
    </location>
</feature>
<accession>A0A482VBC4</accession>
<sequence>MDKFGRNNRANQKNPNNPAYHGGTVSHGYNSRKCYRDNRANQLNPNNPAYWSSRAGSGQGRESSCTIL</sequence>
<evidence type="ECO:0000256" key="1">
    <source>
        <dbReference type="SAM" id="MobiDB-lite"/>
    </source>
</evidence>
<name>A0A482VBC4_ASBVE</name>
<protein>
    <submittedName>
        <fullName evidence="2">Uncharacterized protein</fullName>
    </submittedName>
</protein>
<reference evidence="2 3" key="1">
    <citation type="submission" date="2017-03" db="EMBL/GenBank/DDBJ databases">
        <title>Genome of the blue death feigning beetle - Asbolus verrucosus.</title>
        <authorList>
            <person name="Rider S.D."/>
        </authorList>
    </citation>
    <scope>NUCLEOTIDE SEQUENCE [LARGE SCALE GENOMIC DNA]</scope>
    <source>
        <strain evidence="2">Butters</strain>
        <tissue evidence="2">Head and leg muscle</tissue>
    </source>
</reference>
<dbReference type="OrthoDB" id="6782469at2759"/>
<feature type="compositionally biased region" description="Low complexity" evidence="1">
    <location>
        <begin position="7"/>
        <end position="19"/>
    </location>
</feature>
<feature type="compositionally biased region" description="Polar residues" evidence="1">
    <location>
        <begin position="40"/>
        <end position="68"/>
    </location>
</feature>
<proteinExistence type="predicted"/>
<gene>
    <name evidence="2" type="ORF">BDFB_011535</name>
</gene>
<evidence type="ECO:0000313" key="3">
    <source>
        <dbReference type="Proteomes" id="UP000292052"/>
    </source>
</evidence>
<dbReference type="Proteomes" id="UP000292052">
    <property type="component" value="Unassembled WGS sequence"/>
</dbReference>
<organism evidence="2 3">
    <name type="scientific">Asbolus verrucosus</name>
    <name type="common">Desert ironclad beetle</name>
    <dbReference type="NCBI Taxonomy" id="1661398"/>
    <lineage>
        <taxon>Eukaryota</taxon>
        <taxon>Metazoa</taxon>
        <taxon>Ecdysozoa</taxon>
        <taxon>Arthropoda</taxon>
        <taxon>Hexapoda</taxon>
        <taxon>Insecta</taxon>
        <taxon>Pterygota</taxon>
        <taxon>Neoptera</taxon>
        <taxon>Endopterygota</taxon>
        <taxon>Coleoptera</taxon>
        <taxon>Polyphaga</taxon>
        <taxon>Cucujiformia</taxon>
        <taxon>Tenebrionidae</taxon>
        <taxon>Pimeliinae</taxon>
        <taxon>Asbolus</taxon>
    </lineage>
</organism>
<dbReference type="AlphaFoldDB" id="A0A482VBC4"/>
<comment type="caution">
    <text evidence="2">The sequence shown here is derived from an EMBL/GenBank/DDBJ whole genome shotgun (WGS) entry which is preliminary data.</text>
</comment>
<dbReference type="EMBL" id="QDEB01118101">
    <property type="protein sequence ID" value="RZB40536.1"/>
    <property type="molecule type" value="Genomic_DNA"/>
</dbReference>
<keyword evidence="3" id="KW-1185">Reference proteome</keyword>
<evidence type="ECO:0000313" key="2">
    <source>
        <dbReference type="EMBL" id="RZB40536.1"/>
    </source>
</evidence>